<organism evidence="2 3">
    <name type="scientific">Abyssicoccus albus</name>
    <dbReference type="NCBI Taxonomy" id="1817405"/>
    <lineage>
        <taxon>Bacteria</taxon>
        <taxon>Bacillati</taxon>
        <taxon>Bacillota</taxon>
        <taxon>Bacilli</taxon>
        <taxon>Bacillales</taxon>
        <taxon>Abyssicoccaceae</taxon>
    </lineage>
</organism>
<evidence type="ECO:0000313" key="2">
    <source>
        <dbReference type="EMBL" id="RPF55160.1"/>
    </source>
</evidence>
<feature type="transmembrane region" description="Helical" evidence="1">
    <location>
        <begin position="7"/>
        <end position="23"/>
    </location>
</feature>
<gene>
    <name evidence="2" type="ORF">EDD62_1485</name>
</gene>
<keyword evidence="1" id="KW-0812">Transmembrane</keyword>
<dbReference type="EMBL" id="RKRK01000004">
    <property type="protein sequence ID" value="RPF55160.1"/>
    <property type="molecule type" value="Genomic_DNA"/>
</dbReference>
<evidence type="ECO:0000313" key="3">
    <source>
        <dbReference type="Proteomes" id="UP000277108"/>
    </source>
</evidence>
<evidence type="ECO:0000256" key="1">
    <source>
        <dbReference type="SAM" id="Phobius"/>
    </source>
</evidence>
<feature type="transmembrane region" description="Helical" evidence="1">
    <location>
        <begin position="29"/>
        <end position="46"/>
    </location>
</feature>
<keyword evidence="1" id="KW-1133">Transmembrane helix</keyword>
<reference evidence="2 3" key="1">
    <citation type="submission" date="2018-11" db="EMBL/GenBank/DDBJ databases">
        <title>Genomic Encyclopedia of Type Strains, Phase IV (KMG-IV): sequencing the most valuable type-strain genomes for metagenomic binning, comparative biology and taxonomic classification.</title>
        <authorList>
            <person name="Goeker M."/>
        </authorList>
    </citation>
    <scope>NUCLEOTIDE SEQUENCE [LARGE SCALE GENOMIC DNA]</scope>
    <source>
        <strain evidence="2 3">DSM 29158</strain>
    </source>
</reference>
<dbReference type="RefSeq" id="WP_161485359.1">
    <property type="nucleotide sequence ID" value="NZ_CBCSGK010000007.1"/>
</dbReference>
<proteinExistence type="predicted"/>
<dbReference type="AlphaFoldDB" id="A0A3N5BIQ2"/>
<name>A0A3N5BIQ2_9BACL</name>
<keyword evidence="1" id="KW-0472">Membrane</keyword>
<accession>A0A3N5BIQ2</accession>
<comment type="caution">
    <text evidence="2">The sequence shown here is derived from an EMBL/GenBank/DDBJ whole genome shotgun (WGS) entry which is preliminary data.</text>
</comment>
<protein>
    <submittedName>
        <fullName evidence="2">Uncharacterized protein</fullName>
    </submittedName>
</protein>
<dbReference type="Proteomes" id="UP000277108">
    <property type="component" value="Unassembled WGS sequence"/>
</dbReference>
<sequence length="58" mass="6764">MRINSVLYLLNILLLIILILFHSKMDTTIVQILKISVFVIAIYLVFSMKKVDKRKKGD</sequence>
<keyword evidence="3" id="KW-1185">Reference proteome</keyword>